<organism evidence="2 3">
    <name type="scientific">Streptomyces olivaceiscleroticus</name>
    <dbReference type="NCBI Taxonomy" id="68245"/>
    <lineage>
        <taxon>Bacteria</taxon>
        <taxon>Bacillati</taxon>
        <taxon>Actinomycetota</taxon>
        <taxon>Actinomycetes</taxon>
        <taxon>Kitasatosporales</taxon>
        <taxon>Streptomycetaceae</taxon>
        <taxon>Streptomyces</taxon>
    </lineage>
</organism>
<keyword evidence="3" id="KW-1185">Reference proteome</keyword>
<reference evidence="2 3" key="1">
    <citation type="journal article" date="2019" name="Int. J. Syst. Evol. Microbiol.">
        <title>The Global Catalogue of Microorganisms (GCM) 10K type strain sequencing project: providing services to taxonomists for standard genome sequencing and annotation.</title>
        <authorList>
            <consortium name="The Broad Institute Genomics Platform"/>
            <consortium name="The Broad Institute Genome Sequencing Center for Infectious Disease"/>
            <person name="Wu L."/>
            <person name="Ma J."/>
        </authorList>
    </citation>
    <scope>NUCLEOTIDE SEQUENCE [LARGE SCALE GENOMIC DNA]</scope>
    <source>
        <strain evidence="2 3">JCM 4805</strain>
    </source>
</reference>
<evidence type="ECO:0000313" key="2">
    <source>
        <dbReference type="EMBL" id="GAA0449701.1"/>
    </source>
</evidence>
<name>A0ABN0ZKL6_9ACTN</name>
<protein>
    <submittedName>
        <fullName evidence="2">Uncharacterized protein</fullName>
    </submittedName>
</protein>
<accession>A0ABN0ZKL6</accession>
<gene>
    <name evidence="2" type="ORF">GCM10010361_12220</name>
</gene>
<dbReference type="Proteomes" id="UP001500909">
    <property type="component" value="Unassembled WGS sequence"/>
</dbReference>
<feature type="region of interest" description="Disordered" evidence="1">
    <location>
        <begin position="1"/>
        <end position="26"/>
    </location>
</feature>
<evidence type="ECO:0000313" key="3">
    <source>
        <dbReference type="Proteomes" id="UP001500909"/>
    </source>
</evidence>
<evidence type="ECO:0000256" key="1">
    <source>
        <dbReference type="SAM" id="MobiDB-lite"/>
    </source>
</evidence>
<proteinExistence type="predicted"/>
<sequence>MDLTGAQGEVHVVQGPDAGKGLAQAANGEDFGRGRHLCLLTRTVRGGGWSAEWAVTEGGGGAGRAAGGRALPAGR</sequence>
<dbReference type="EMBL" id="BAAABY010000009">
    <property type="protein sequence ID" value="GAA0449701.1"/>
    <property type="molecule type" value="Genomic_DNA"/>
</dbReference>
<comment type="caution">
    <text evidence="2">The sequence shown here is derived from an EMBL/GenBank/DDBJ whole genome shotgun (WGS) entry which is preliminary data.</text>
</comment>